<sequence length="90" mass="9606">MSAVRRLCLISLAVCLFLGMFLVVADAAPKSKKKASRFPGVACLSNDDIATRSCGGKEQCGGKHCASGWCDARIGKKYSAKSCQKFCCDH</sequence>
<accession>A0A1W0WFM8</accession>
<comment type="caution">
    <text evidence="2">The sequence shown here is derived from an EMBL/GenBank/DDBJ whole genome shotgun (WGS) entry which is preliminary data.</text>
</comment>
<feature type="chain" id="PRO_5010715239" description="Invertebrate defensins family profile domain-containing protein" evidence="1">
    <location>
        <begin position="28"/>
        <end position="90"/>
    </location>
</feature>
<dbReference type="AlphaFoldDB" id="A0A1W0WFM8"/>
<evidence type="ECO:0000256" key="1">
    <source>
        <dbReference type="SAM" id="SignalP"/>
    </source>
</evidence>
<gene>
    <name evidence="2" type="ORF">BV898_11791</name>
</gene>
<keyword evidence="3" id="KW-1185">Reference proteome</keyword>
<dbReference type="Proteomes" id="UP000192578">
    <property type="component" value="Unassembled WGS sequence"/>
</dbReference>
<evidence type="ECO:0000313" key="2">
    <source>
        <dbReference type="EMBL" id="OQV14020.1"/>
    </source>
</evidence>
<name>A0A1W0WFM8_HYPEX</name>
<organism evidence="2 3">
    <name type="scientific">Hypsibius exemplaris</name>
    <name type="common">Freshwater tardigrade</name>
    <dbReference type="NCBI Taxonomy" id="2072580"/>
    <lineage>
        <taxon>Eukaryota</taxon>
        <taxon>Metazoa</taxon>
        <taxon>Ecdysozoa</taxon>
        <taxon>Tardigrada</taxon>
        <taxon>Eutardigrada</taxon>
        <taxon>Parachela</taxon>
        <taxon>Hypsibioidea</taxon>
        <taxon>Hypsibiidae</taxon>
        <taxon>Hypsibius</taxon>
    </lineage>
</organism>
<dbReference type="EMBL" id="MTYJ01000112">
    <property type="protein sequence ID" value="OQV14020.1"/>
    <property type="molecule type" value="Genomic_DNA"/>
</dbReference>
<protein>
    <recommendedName>
        <fullName evidence="4">Invertebrate defensins family profile domain-containing protein</fullName>
    </recommendedName>
</protein>
<reference evidence="3" key="1">
    <citation type="submission" date="2017-01" db="EMBL/GenBank/DDBJ databases">
        <title>Comparative genomics of anhydrobiosis in the tardigrade Hypsibius dujardini.</title>
        <authorList>
            <person name="Yoshida Y."/>
            <person name="Koutsovoulos G."/>
            <person name="Laetsch D."/>
            <person name="Stevens L."/>
            <person name="Kumar S."/>
            <person name="Horikawa D."/>
            <person name="Ishino K."/>
            <person name="Komine S."/>
            <person name="Tomita M."/>
            <person name="Blaxter M."/>
            <person name="Arakawa K."/>
        </authorList>
    </citation>
    <scope>NUCLEOTIDE SEQUENCE [LARGE SCALE GENOMIC DNA]</scope>
    <source>
        <strain evidence="3">Z151</strain>
    </source>
</reference>
<feature type="signal peptide" evidence="1">
    <location>
        <begin position="1"/>
        <end position="27"/>
    </location>
</feature>
<evidence type="ECO:0008006" key="4">
    <source>
        <dbReference type="Google" id="ProtNLM"/>
    </source>
</evidence>
<proteinExistence type="predicted"/>
<keyword evidence="1" id="KW-0732">Signal</keyword>
<evidence type="ECO:0000313" key="3">
    <source>
        <dbReference type="Proteomes" id="UP000192578"/>
    </source>
</evidence>